<dbReference type="Pfam" id="PF17792">
    <property type="entry name" value="ThiD2"/>
    <property type="match status" value="1"/>
</dbReference>
<evidence type="ECO:0000256" key="4">
    <source>
        <dbReference type="ARBA" id="ARBA00022723"/>
    </source>
</evidence>
<evidence type="ECO:0000313" key="16">
    <source>
        <dbReference type="Proteomes" id="UP000320421"/>
    </source>
</evidence>
<dbReference type="AlphaFoldDB" id="A0A517PYJ8"/>
<comment type="similarity">
    <text evidence="10 12">Belongs to the thiamine-phosphate synthase family.</text>
</comment>
<evidence type="ECO:0000256" key="3">
    <source>
        <dbReference type="ARBA" id="ARBA00022679"/>
    </source>
</evidence>
<dbReference type="PANTHER" id="PTHR20857:SF15">
    <property type="entry name" value="THIAMINE-PHOSPHATE SYNTHASE"/>
    <property type="match status" value="1"/>
</dbReference>
<comment type="pathway">
    <text evidence="2 10 13">Cofactor biosynthesis; thiamine diphosphate biosynthesis; thiamine phosphate from 4-amino-2-methyl-5-diphosphomethylpyrimidine and 4-methyl-5-(2-phosphoethyl)-thiazole: step 1/1.</text>
</comment>
<dbReference type="InterPro" id="IPR036206">
    <property type="entry name" value="ThiamineP_synth_sf"/>
</dbReference>
<comment type="catalytic activity">
    <reaction evidence="7 10 12">
        <text>4-methyl-5-(2-phosphooxyethyl)-thiazole + 4-amino-2-methyl-5-(diphosphooxymethyl)pyrimidine + H(+) = thiamine phosphate + diphosphate</text>
        <dbReference type="Rhea" id="RHEA:22328"/>
        <dbReference type="ChEBI" id="CHEBI:15378"/>
        <dbReference type="ChEBI" id="CHEBI:33019"/>
        <dbReference type="ChEBI" id="CHEBI:37575"/>
        <dbReference type="ChEBI" id="CHEBI:57841"/>
        <dbReference type="ChEBI" id="CHEBI:58296"/>
        <dbReference type="EC" id="2.5.1.3"/>
    </reaction>
</comment>
<dbReference type="PANTHER" id="PTHR20857">
    <property type="entry name" value="THIAMINE-PHOSPHATE PYROPHOSPHORYLASE"/>
    <property type="match status" value="1"/>
</dbReference>
<feature type="binding site" evidence="10">
    <location>
        <position position="420"/>
    </location>
    <ligand>
        <name>4-amino-2-methyl-5-(diphosphooxymethyl)pyrimidine</name>
        <dbReference type="ChEBI" id="CHEBI:57841"/>
    </ligand>
</feature>
<dbReference type="Gene3D" id="1.10.1780.10">
    <property type="entry name" value="Clp, N-terminal domain"/>
    <property type="match status" value="1"/>
</dbReference>
<evidence type="ECO:0000313" key="15">
    <source>
        <dbReference type="EMBL" id="QDT24449.1"/>
    </source>
</evidence>
<name>A0A517PYJ8_9PLAN</name>
<gene>
    <name evidence="10 15" type="primary">thiE</name>
    <name evidence="15" type="ORF">HG66A1_62810</name>
</gene>
<feature type="binding site" evidence="10">
    <location>
        <position position="382"/>
    </location>
    <ligand>
        <name>Mg(2+)</name>
        <dbReference type="ChEBI" id="CHEBI:18420"/>
    </ligand>
</feature>
<comment type="cofactor">
    <cofactor evidence="10">
        <name>Mg(2+)</name>
        <dbReference type="ChEBI" id="CHEBI:18420"/>
    </cofactor>
    <text evidence="10">Binds 1 Mg(2+) ion per subunit.</text>
</comment>
<keyword evidence="6 10" id="KW-0784">Thiamine biosynthesis</keyword>
<feature type="domain" description="Clp R" evidence="14">
    <location>
        <begin position="1"/>
        <end position="158"/>
    </location>
</feature>
<sequence>MQHLLTAGAQRALALAELIANNSNDQVTNPRHLLAALAHEESRAAEILQSHGIVQNLILQEFELTLPDSEAKSDLFMTEVPLELSQALFRFPQLKDVLNRALEQASQTSLPVEIGSEHLLWGVLKTEGPHTDWLVNQGAISSDSLAASFQGEHQQAGDPIDVDFAFRTVPATVCDQTNTFRTIDAAANRLREGLRVVEDFLRFALDDAHLTRLLKTTRHQLTEALQFIGQDSLIASRDTLNDVGTAISSTSEFDRPSLEHLVQANLKRVQEAARTLEEFGKLISVEAAAIFKQMRYSLYTLEKSVLTCVSSQHRLEDCQLYLLATESMCHHGCGPAIREAVAAGVRIVQIREKEMSDRQLLEHGRRAREWTREAGAILIMNDRPDLAVAIDADGVHVGQDELPVREVRQIVGSRRLIGVSTHNIEQARQAVLDGADYIGVGPTFTTATKQFAKEEYAGLDFVKQVAAEITLPWFAIGGINAENLPEVLQAGATRVAVSGVICRHEQPGQITRALLDQFTR</sequence>
<dbReference type="PROSITE" id="PS51903">
    <property type="entry name" value="CLP_R"/>
    <property type="match status" value="1"/>
</dbReference>
<organism evidence="15 16">
    <name type="scientific">Gimesia chilikensis</name>
    <dbReference type="NCBI Taxonomy" id="2605989"/>
    <lineage>
        <taxon>Bacteria</taxon>
        <taxon>Pseudomonadati</taxon>
        <taxon>Planctomycetota</taxon>
        <taxon>Planctomycetia</taxon>
        <taxon>Planctomycetales</taxon>
        <taxon>Planctomycetaceae</taxon>
        <taxon>Gimesia</taxon>
    </lineage>
</organism>
<evidence type="ECO:0000256" key="5">
    <source>
        <dbReference type="ARBA" id="ARBA00022842"/>
    </source>
</evidence>
<evidence type="ECO:0000256" key="10">
    <source>
        <dbReference type="HAMAP-Rule" id="MF_00097"/>
    </source>
</evidence>
<dbReference type="GO" id="GO:0005737">
    <property type="term" value="C:cytoplasm"/>
    <property type="evidence" value="ECO:0007669"/>
    <property type="project" value="TreeGrafter"/>
</dbReference>
<dbReference type="HAMAP" id="MF_00097">
    <property type="entry name" value="TMP_synthase"/>
    <property type="match status" value="1"/>
</dbReference>
<dbReference type="InterPro" id="IPR004176">
    <property type="entry name" value="Clp_R_N"/>
</dbReference>
<evidence type="ECO:0000256" key="2">
    <source>
        <dbReference type="ARBA" id="ARBA00005165"/>
    </source>
</evidence>
<dbReference type="GO" id="GO:0004789">
    <property type="term" value="F:thiamine-phosphate diphosphorylase activity"/>
    <property type="evidence" value="ECO:0007669"/>
    <property type="project" value="UniProtKB-UniRule"/>
</dbReference>
<dbReference type="OrthoDB" id="9812206at2"/>
<keyword evidence="4 10" id="KW-0479">Metal-binding</keyword>
<dbReference type="RefSeq" id="WP_145193150.1">
    <property type="nucleotide sequence ID" value="NZ_CP036266.1"/>
</dbReference>
<dbReference type="Gene3D" id="3.20.20.70">
    <property type="entry name" value="Aldolase class I"/>
    <property type="match status" value="1"/>
</dbReference>
<dbReference type="Pfam" id="PF02581">
    <property type="entry name" value="TMP-TENI"/>
    <property type="match status" value="1"/>
</dbReference>
<comment type="catalytic activity">
    <reaction evidence="8 10 12">
        <text>2-(2-carboxy-4-methylthiazol-5-yl)ethyl phosphate + 4-amino-2-methyl-5-(diphosphooxymethyl)pyrimidine + 2 H(+) = thiamine phosphate + CO2 + diphosphate</text>
        <dbReference type="Rhea" id="RHEA:47848"/>
        <dbReference type="ChEBI" id="CHEBI:15378"/>
        <dbReference type="ChEBI" id="CHEBI:16526"/>
        <dbReference type="ChEBI" id="CHEBI:33019"/>
        <dbReference type="ChEBI" id="CHEBI:37575"/>
        <dbReference type="ChEBI" id="CHEBI:57841"/>
        <dbReference type="ChEBI" id="CHEBI:62890"/>
        <dbReference type="EC" id="2.5.1.3"/>
    </reaction>
</comment>
<accession>A0A517PYJ8</accession>
<comment type="caution">
    <text evidence="10">Lacks conserved residue(s) required for the propagation of feature annotation.</text>
</comment>
<feature type="binding site" evidence="10">
    <location>
        <position position="381"/>
    </location>
    <ligand>
        <name>4-amino-2-methyl-5-(diphosphooxymethyl)pyrimidine</name>
        <dbReference type="ChEBI" id="CHEBI:57841"/>
    </ligand>
</feature>
<evidence type="ECO:0000259" key="14">
    <source>
        <dbReference type="PROSITE" id="PS51903"/>
    </source>
</evidence>
<evidence type="ECO:0000256" key="1">
    <source>
        <dbReference type="ARBA" id="ARBA00003814"/>
    </source>
</evidence>
<dbReference type="SUPFAM" id="SSF51391">
    <property type="entry name" value="Thiamin phosphate synthase"/>
    <property type="match status" value="1"/>
</dbReference>
<feature type="binding site" evidence="10">
    <location>
        <position position="478"/>
    </location>
    <ligand>
        <name>2-[(2R,5Z)-2-carboxy-4-methylthiazol-5(2H)-ylidene]ethyl phosphate</name>
        <dbReference type="ChEBI" id="CHEBI:62899"/>
    </ligand>
</feature>
<dbReference type="EMBL" id="CP036266">
    <property type="protein sequence ID" value="QDT24449.1"/>
    <property type="molecule type" value="Genomic_DNA"/>
</dbReference>
<evidence type="ECO:0000256" key="11">
    <source>
        <dbReference type="PROSITE-ProRule" id="PRU01251"/>
    </source>
</evidence>
<proteinExistence type="inferred from homology"/>
<feature type="binding site" evidence="10">
    <location>
        <position position="449"/>
    </location>
    <ligand>
        <name>4-amino-2-methyl-5-(diphosphooxymethyl)pyrimidine</name>
        <dbReference type="ChEBI" id="CHEBI:57841"/>
    </ligand>
</feature>
<dbReference type="NCBIfam" id="TIGR00693">
    <property type="entry name" value="thiE"/>
    <property type="match status" value="1"/>
</dbReference>
<feature type="binding site" evidence="10">
    <location>
        <position position="401"/>
    </location>
    <ligand>
        <name>Mg(2+)</name>
        <dbReference type="ChEBI" id="CHEBI:18420"/>
    </ligand>
</feature>
<feature type="binding site" evidence="10">
    <location>
        <begin position="349"/>
        <end position="353"/>
    </location>
    <ligand>
        <name>4-amino-2-methyl-5-(diphosphooxymethyl)pyrimidine</name>
        <dbReference type="ChEBI" id="CHEBI:57841"/>
    </ligand>
</feature>
<evidence type="ECO:0000256" key="8">
    <source>
        <dbReference type="ARBA" id="ARBA00047851"/>
    </source>
</evidence>
<dbReference type="GO" id="GO:0009229">
    <property type="term" value="P:thiamine diphosphate biosynthetic process"/>
    <property type="evidence" value="ECO:0007669"/>
    <property type="project" value="UniProtKB-UniRule"/>
</dbReference>
<keyword evidence="11" id="KW-0677">Repeat</keyword>
<evidence type="ECO:0000256" key="13">
    <source>
        <dbReference type="RuleBase" id="RU004253"/>
    </source>
</evidence>
<comment type="function">
    <text evidence="1 10">Condenses 4-methyl-5-(beta-hydroxyethyl)thiazole monophosphate (THZ-P) and 2-methyl-4-amino-5-hydroxymethyl pyrimidine pyrophosphate (HMP-PP) to form thiamine monophosphate (TMP).</text>
</comment>
<dbReference type="InterPro" id="IPR013785">
    <property type="entry name" value="Aldolase_TIM"/>
</dbReference>
<evidence type="ECO:0000256" key="9">
    <source>
        <dbReference type="ARBA" id="ARBA00047883"/>
    </source>
</evidence>
<dbReference type="InterPro" id="IPR036628">
    <property type="entry name" value="Clp_N_dom_sf"/>
</dbReference>
<keyword evidence="5 10" id="KW-0460">Magnesium</keyword>
<dbReference type="SUPFAM" id="SSF81923">
    <property type="entry name" value="Double Clp-N motif"/>
    <property type="match status" value="1"/>
</dbReference>
<dbReference type="UniPathway" id="UPA00060">
    <property type="reaction ID" value="UER00141"/>
</dbReference>
<dbReference type="FunFam" id="3.20.20.70:FF:000096">
    <property type="entry name" value="Thiamine-phosphate synthase"/>
    <property type="match status" value="1"/>
</dbReference>
<dbReference type="NCBIfam" id="NF002727">
    <property type="entry name" value="PRK02615.1"/>
    <property type="match status" value="1"/>
</dbReference>
<dbReference type="EC" id="2.5.1.3" evidence="10"/>
<dbReference type="Proteomes" id="UP000320421">
    <property type="component" value="Chromosome"/>
</dbReference>
<dbReference type="GO" id="GO:0000287">
    <property type="term" value="F:magnesium ion binding"/>
    <property type="evidence" value="ECO:0007669"/>
    <property type="project" value="UniProtKB-UniRule"/>
</dbReference>
<dbReference type="InterPro" id="IPR022998">
    <property type="entry name" value="ThiamineP_synth_TenI"/>
</dbReference>
<keyword evidence="3 10" id="KW-0808">Transferase</keyword>
<dbReference type="GO" id="GO:0009228">
    <property type="term" value="P:thiamine biosynthetic process"/>
    <property type="evidence" value="ECO:0007669"/>
    <property type="project" value="UniProtKB-KW"/>
</dbReference>
<dbReference type="InterPro" id="IPR034291">
    <property type="entry name" value="TMP_synthase"/>
</dbReference>
<evidence type="ECO:0000256" key="12">
    <source>
        <dbReference type="RuleBase" id="RU003826"/>
    </source>
</evidence>
<protein>
    <recommendedName>
        <fullName evidence="10">Thiamine-phosphate synthase</fullName>
        <shortName evidence="10">TP synthase</shortName>
        <shortName evidence="10">TPS</shortName>
        <ecNumber evidence="10">2.5.1.3</ecNumber>
    </recommendedName>
    <alternativeName>
        <fullName evidence="10">Thiamine-phosphate pyrophosphorylase</fullName>
        <shortName evidence="10">TMP pyrophosphorylase</shortName>
        <shortName evidence="10">TMP-PPase</shortName>
    </alternativeName>
</protein>
<feature type="binding site" evidence="10">
    <location>
        <begin position="446"/>
        <end position="448"/>
    </location>
    <ligand>
        <name>2-[(2R,5Z)-2-carboxy-4-methylthiazol-5(2H)-ylidene]ethyl phosphate</name>
        <dbReference type="ChEBI" id="CHEBI:62899"/>
    </ligand>
</feature>
<keyword evidence="16" id="KW-1185">Reference proteome</keyword>
<evidence type="ECO:0000256" key="7">
    <source>
        <dbReference type="ARBA" id="ARBA00047334"/>
    </source>
</evidence>
<dbReference type="InterPro" id="IPR041397">
    <property type="entry name" value="ThiD2"/>
</dbReference>
<dbReference type="CDD" id="cd00564">
    <property type="entry name" value="TMP_TenI"/>
    <property type="match status" value="1"/>
</dbReference>
<comment type="catalytic activity">
    <reaction evidence="9 10 12">
        <text>2-[(2R,5Z)-2-carboxy-4-methylthiazol-5(2H)-ylidene]ethyl phosphate + 4-amino-2-methyl-5-(diphosphooxymethyl)pyrimidine + 2 H(+) = thiamine phosphate + CO2 + diphosphate</text>
        <dbReference type="Rhea" id="RHEA:47844"/>
        <dbReference type="ChEBI" id="CHEBI:15378"/>
        <dbReference type="ChEBI" id="CHEBI:16526"/>
        <dbReference type="ChEBI" id="CHEBI:33019"/>
        <dbReference type="ChEBI" id="CHEBI:37575"/>
        <dbReference type="ChEBI" id="CHEBI:57841"/>
        <dbReference type="ChEBI" id="CHEBI:62899"/>
        <dbReference type="EC" id="2.5.1.3"/>
    </reaction>
</comment>
<evidence type="ECO:0000256" key="6">
    <source>
        <dbReference type="ARBA" id="ARBA00022977"/>
    </source>
</evidence>
<dbReference type="Pfam" id="PF02861">
    <property type="entry name" value="Clp_N"/>
    <property type="match status" value="1"/>
</dbReference>
<reference evidence="15 16" key="1">
    <citation type="submission" date="2019-02" db="EMBL/GenBank/DDBJ databases">
        <title>Deep-cultivation of Planctomycetes and their phenomic and genomic characterization uncovers novel biology.</title>
        <authorList>
            <person name="Wiegand S."/>
            <person name="Jogler M."/>
            <person name="Boedeker C."/>
            <person name="Pinto D."/>
            <person name="Vollmers J."/>
            <person name="Rivas-Marin E."/>
            <person name="Kohn T."/>
            <person name="Peeters S.H."/>
            <person name="Heuer A."/>
            <person name="Rast P."/>
            <person name="Oberbeckmann S."/>
            <person name="Bunk B."/>
            <person name="Jeske O."/>
            <person name="Meyerdierks A."/>
            <person name="Storesund J.E."/>
            <person name="Kallscheuer N."/>
            <person name="Luecker S."/>
            <person name="Lage O.M."/>
            <person name="Pohl T."/>
            <person name="Merkel B.J."/>
            <person name="Hornburger P."/>
            <person name="Mueller R.-W."/>
            <person name="Bruemmer F."/>
            <person name="Labrenz M."/>
            <person name="Spormann A.M."/>
            <person name="Op den Camp H."/>
            <person name="Overmann J."/>
            <person name="Amann R."/>
            <person name="Jetten M.S.M."/>
            <person name="Mascher T."/>
            <person name="Medema M.H."/>
            <person name="Devos D.P."/>
            <person name="Kaster A.-K."/>
            <person name="Ovreas L."/>
            <person name="Rohde M."/>
            <person name="Galperin M.Y."/>
            <person name="Jogler C."/>
        </authorList>
    </citation>
    <scope>NUCLEOTIDE SEQUENCE [LARGE SCALE GENOMIC DNA]</scope>
    <source>
        <strain evidence="15 16">HG66A1</strain>
    </source>
</reference>